<feature type="compositionally biased region" description="Basic residues" evidence="4">
    <location>
        <begin position="110"/>
        <end position="128"/>
    </location>
</feature>
<feature type="chain" id="PRO_5036442433" evidence="5">
    <location>
        <begin position="19"/>
        <end position="305"/>
    </location>
</feature>
<name>A0A8X6I4T2_NEPPI</name>
<evidence type="ECO:0000256" key="1">
    <source>
        <dbReference type="ARBA" id="ARBA00002980"/>
    </source>
</evidence>
<dbReference type="InterPro" id="IPR000618">
    <property type="entry name" value="Insect_cuticle"/>
</dbReference>
<dbReference type="InterPro" id="IPR050468">
    <property type="entry name" value="Cuticle_Struct_Prot"/>
</dbReference>
<dbReference type="AlphaFoldDB" id="A0A8X6I4T2"/>
<dbReference type="GO" id="GO:0062129">
    <property type="term" value="C:chitin-based extracellular matrix"/>
    <property type="evidence" value="ECO:0007669"/>
    <property type="project" value="TreeGrafter"/>
</dbReference>
<feature type="compositionally biased region" description="Basic residues" evidence="4">
    <location>
        <begin position="137"/>
        <end position="152"/>
    </location>
</feature>
<dbReference type="Pfam" id="PF00379">
    <property type="entry name" value="Chitin_bind_4"/>
    <property type="match status" value="2"/>
</dbReference>
<dbReference type="EMBL" id="BMAW01041881">
    <property type="protein sequence ID" value="GFS31212.1"/>
    <property type="molecule type" value="Genomic_DNA"/>
</dbReference>
<dbReference type="OrthoDB" id="6582524at2759"/>
<gene>
    <name evidence="6" type="primary">X975_00534</name>
    <name evidence="6" type="ORF">NPIL_500601</name>
</gene>
<dbReference type="PROSITE" id="PS00233">
    <property type="entry name" value="CHIT_BIND_RR_1"/>
    <property type="match status" value="1"/>
</dbReference>
<evidence type="ECO:0000313" key="7">
    <source>
        <dbReference type="Proteomes" id="UP000887013"/>
    </source>
</evidence>
<comment type="caution">
    <text evidence="6">The sequence shown here is derived from an EMBL/GenBank/DDBJ whole genome shotgun (WGS) entry which is preliminary data.</text>
</comment>
<feature type="signal peptide" evidence="5">
    <location>
        <begin position="1"/>
        <end position="18"/>
    </location>
</feature>
<comment type="function">
    <text evidence="1">Component of the rigid cuticle of the spider.</text>
</comment>
<evidence type="ECO:0000256" key="3">
    <source>
        <dbReference type="PROSITE-ProRule" id="PRU00497"/>
    </source>
</evidence>
<evidence type="ECO:0000313" key="6">
    <source>
        <dbReference type="EMBL" id="GFS31212.1"/>
    </source>
</evidence>
<feature type="region of interest" description="Disordered" evidence="4">
    <location>
        <begin position="110"/>
        <end position="152"/>
    </location>
</feature>
<feature type="region of interest" description="Disordered" evidence="4">
    <location>
        <begin position="263"/>
        <end position="282"/>
    </location>
</feature>
<dbReference type="InterPro" id="IPR031311">
    <property type="entry name" value="CHIT_BIND_RR_consensus"/>
</dbReference>
<protein>
    <submittedName>
        <fullName evidence="6">Cuticle protein 16.8</fullName>
    </submittedName>
</protein>
<sequence length="305" mass="35280">MFFHILQVFFAIFSVSLATHQEHHHPQPYKFGYEIKDHHGSQHRHEQGNGHGHVQGSYGFTDHRGIHREVHYVADHNGFRATVKTNEPGTANQDPAHVKLHSNAHHALHHHGISHHQHHHHGQQHHGHQQVYYQQQHHVHHQQHHGHHQHHGHQQVFLLLALLAIAFARPEEEETHDEAYPYEYGYKVKDQHGSQFRKEESDGQGNVKGSYGYTDEEGIFREVHYVADDKGFRAEIKTNEPGTKDQEHEHVQILSSAPDHLDELEQRSSHGSKPISFQLKGNNDKDAFGYGMHFFRRTGEHGGHE</sequence>
<organism evidence="6 7">
    <name type="scientific">Nephila pilipes</name>
    <name type="common">Giant wood spider</name>
    <name type="synonym">Nephila maculata</name>
    <dbReference type="NCBI Taxonomy" id="299642"/>
    <lineage>
        <taxon>Eukaryota</taxon>
        <taxon>Metazoa</taxon>
        <taxon>Ecdysozoa</taxon>
        <taxon>Arthropoda</taxon>
        <taxon>Chelicerata</taxon>
        <taxon>Arachnida</taxon>
        <taxon>Araneae</taxon>
        <taxon>Araneomorphae</taxon>
        <taxon>Entelegynae</taxon>
        <taxon>Araneoidea</taxon>
        <taxon>Nephilidae</taxon>
        <taxon>Nephila</taxon>
    </lineage>
</organism>
<evidence type="ECO:0000256" key="5">
    <source>
        <dbReference type="SAM" id="SignalP"/>
    </source>
</evidence>
<accession>A0A8X6I4T2</accession>
<evidence type="ECO:0000256" key="2">
    <source>
        <dbReference type="ARBA" id="ARBA00022460"/>
    </source>
</evidence>
<dbReference type="GO" id="GO:0008010">
    <property type="term" value="F:structural constituent of chitin-based larval cuticle"/>
    <property type="evidence" value="ECO:0007669"/>
    <property type="project" value="TreeGrafter"/>
</dbReference>
<reference evidence="6" key="1">
    <citation type="submission" date="2020-08" db="EMBL/GenBank/DDBJ databases">
        <title>Multicomponent nature underlies the extraordinary mechanical properties of spider dragline silk.</title>
        <authorList>
            <person name="Kono N."/>
            <person name="Nakamura H."/>
            <person name="Mori M."/>
            <person name="Yoshida Y."/>
            <person name="Ohtoshi R."/>
            <person name="Malay A.D."/>
            <person name="Moran D.A.P."/>
            <person name="Tomita M."/>
            <person name="Numata K."/>
            <person name="Arakawa K."/>
        </authorList>
    </citation>
    <scope>NUCLEOTIDE SEQUENCE</scope>
</reference>
<evidence type="ECO:0000256" key="4">
    <source>
        <dbReference type="SAM" id="MobiDB-lite"/>
    </source>
</evidence>
<dbReference type="PANTHER" id="PTHR10380">
    <property type="entry name" value="CUTICLE PROTEIN"/>
    <property type="match status" value="1"/>
</dbReference>
<proteinExistence type="predicted"/>
<keyword evidence="2 3" id="KW-0193">Cuticle</keyword>
<dbReference type="Proteomes" id="UP000887013">
    <property type="component" value="Unassembled WGS sequence"/>
</dbReference>
<keyword evidence="7" id="KW-1185">Reference proteome</keyword>
<dbReference type="PROSITE" id="PS51155">
    <property type="entry name" value="CHIT_BIND_RR_2"/>
    <property type="match status" value="2"/>
</dbReference>
<keyword evidence="5" id="KW-0732">Signal</keyword>